<dbReference type="EMBL" id="JBBPBN010000044">
    <property type="protein sequence ID" value="KAK8996578.1"/>
    <property type="molecule type" value="Genomic_DNA"/>
</dbReference>
<comment type="cofactor">
    <cofactor evidence="1">
        <name>Mg(2+)</name>
        <dbReference type="ChEBI" id="CHEBI:18420"/>
    </cofactor>
</comment>
<dbReference type="PANTHER" id="PTHR42946:SF1">
    <property type="entry name" value="PHOSPHOGLUCOMUTASE (ALPHA-D-GLUCOSE-1,6-BISPHOSPHATE-DEPENDENT)"/>
    <property type="match status" value="1"/>
</dbReference>
<accession>A0ABR2Q7C6</accession>
<comment type="caution">
    <text evidence="3">The sequence shown here is derived from an EMBL/GenBank/DDBJ whole genome shotgun (WGS) entry which is preliminary data.</text>
</comment>
<dbReference type="PANTHER" id="PTHR42946">
    <property type="entry name" value="PHOSPHOHEXOSE MUTASE"/>
    <property type="match status" value="1"/>
</dbReference>
<evidence type="ECO:0000256" key="1">
    <source>
        <dbReference type="ARBA" id="ARBA00001946"/>
    </source>
</evidence>
<dbReference type="Proteomes" id="UP001396334">
    <property type="component" value="Unassembled WGS sequence"/>
</dbReference>
<name>A0ABR2Q7C6_9ROSI</name>
<keyword evidence="4" id="KW-1185">Reference proteome</keyword>
<reference evidence="3 4" key="1">
    <citation type="journal article" date="2024" name="G3 (Bethesda)">
        <title>Genome assembly of Hibiscus sabdariffa L. provides insights into metabolisms of medicinal natural products.</title>
        <authorList>
            <person name="Kim T."/>
        </authorList>
    </citation>
    <scope>NUCLEOTIDE SEQUENCE [LARGE SCALE GENOMIC DNA]</scope>
    <source>
        <strain evidence="3">TK-2024</strain>
        <tissue evidence="3">Old leaves</tissue>
    </source>
</reference>
<evidence type="ECO:0000313" key="4">
    <source>
        <dbReference type="Proteomes" id="UP001396334"/>
    </source>
</evidence>
<protein>
    <submittedName>
        <fullName evidence="3">Uncharacterized protein</fullName>
    </submittedName>
</protein>
<gene>
    <name evidence="3" type="ORF">V6N11_081847</name>
</gene>
<evidence type="ECO:0000313" key="3">
    <source>
        <dbReference type="EMBL" id="KAK8996578.1"/>
    </source>
</evidence>
<proteinExistence type="predicted"/>
<dbReference type="InterPro" id="IPR050060">
    <property type="entry name" value="Phosphoglucosamine_mutase"/>
</dbReference>
<keyword evidence="2" id="KW-0597">Phosphoprotein</keyword>
<organism evidence="3 4">
    <name type="scientific">Hibiscus sabdariffa</name>
    <name type="common">roselle</name>
    <dbReference type="NCBI Taxonomy" id="183260"/>
    <lineage>
        <taxon>Eukaryota</taxon>
        <taxon>Viridiplantae</taxon>
        <taxon>Streptophyta</taxon>
        <taxon>Embryophyta</taxon>
        <taxon>Tracheophyta</taxon>
        <taxon>Spermatophyta</taxon>
        <taxon>Magnoliopsida</taxon>
        <taxon>eudicotyledons</taxon>
        <taxon>Gunneridae</taxon>
        <taxon>Pentapetalae</taxon>
        <taxon>rosids</taxon>
        <taxon>malvids</taxon>
        <taxon>Malvales</taxon>
        <taxon>Malvaceae</taxon>
        <taxon>Malvoideae</taxon>
        <taxon>Hibiscus</taxon>
    </lineage>
</organism>
<sequence>MGVREIAVKEGENIDVKCGGSNMEYEINTKRCAVMVSEMDPIDWDDQTQGVVAPIQCTKSTSTLAITQIRGTMGVESIREDIGMDPPKDVLGFSLVPGLDFKFLSARKLESDAKELIITSTNQVDMGNDSNETQDGMFVQMDVKFQVQFKEELSVTKAIAELVEGDDPYDFRLLLMEKVDHFRAFHKAEKEVASQRILVREEANGCMIKQPLLVLVVDEKFYKNGRESKMLDHVSYGIQAVATMKEIIETMGMSFVGIQVDKLNIFMENGVWNNIIIDQSILKGLECSMARKHILTMVNGDGCFVEPPPKSLQSLILKSVKNVVMDQFLSDNMKIKQATRNYAADLKTSVCNTWTPKELLVLEAFFTKAEKCCVLTVLGYLAELMNDSKEVDMTKNMVVFSVERELINFTEPFFEDIVVVFVAGQLDKKMVVASRKLKVHGGHNFRMYVRKLQVVVSRGIIHGGLVVVQYELSSPPLMFSDALTEDKVISNAENGVRSLFAPEVFESLGTIALDSQFLEPDGLCPNHNPNLEATEWRAKGVDGVGAVDGVACCVPSTEIDKLGGCGAVMGAVTVAVEFNGIGASSSKSDGCLAADVDDISEVGRELSAGFVLVVVGDAIGSSTRVMTEEFPPLY</sequence>
<evidence type="ECO:0000256" key="2">
    <source>
        <dbReference type="ARBA" id="ARBA00022553"/>
    </source>
</evidence>